<feature type="region of interest" description="Disordered" evidence="1">
    <location>
        <begin position="45"/>
        <end position="64"/>
    </location>
</feature>
<dbReference type="HOGENOM" id="CLU_2873699_0_0_1"/>
<dbReference type="EMBL" id="KN818311">
    <property type="protein sequence ID" value="KIL59689.1"/>
    <property type="molecule type" value="Genomic_DNA"/>
</dbReference>
<dbReference type="Proteomes" id="UP000054549">
    <property type="component" value="Unassembled WGS sequence"/>
</dbReference>
<gene>
    <name evidence="2" type="ORF">M378DRAFT_168953</name>
</gene>
<reference evidence="2 3" key="1">
    <citation type="submission" date="2014-04" db="EMBL/GenBank/DDBJ databases">
        <title>Evolutionary Origins and Diversification of the Mycorrhizal Mutualists.</title>
        <authorList>
            <consortium name="DOE Joint Genome Institute"/>
            <consortium name="Mycorrhizal Genomics Consortium"/>
            <person name="Kohler A."/>
            <person name="Kuo A."/>
            <person name="Nagy L.G."/>
            <person name="Floudas D."/>
            <person name="Copeland A."/>
            <person name="Barry K.W."/>
            <person name="Cichocki N."/>
            <person name="Veneault-Fourrey C."/>
            <person name="LaButti K."/>
            <person name="Lindquist E.A."/>
            <person name="Lipzen A."/>
            <person name="Lundell T."/>
            <person name="Morin E."/>
            <person name="Murat C."/>
            <person name="Riley R."/>
            <person name="Ohm R."/>
            <person name="Sun H."/>
            <person name="Tunlid A."/>
            <person name="Henrissat B."/>
            <person name="Grigoriev I.V."/>
            <person name="Hibbett D.S."/>
            <person name="Martin F."/>
        </authorList>
    </citation>
    <scope>NUCLEOTIDE SEQUENCE [LARGE SCALE GENOMIC DNA]</scope>
    <source>
        <strain evidence="2 3">Koide BX008</strain>
    </source>
</reference>
<dbReference type="InParanoid" id="A0A0C2SZV1"/>
<keyword evidence="3" id="KW-1185">Reference proteome</keyword>
<feature type="non-terminal residue" evidence="2">
    <location>
        <position position="64"/>
    </location>
</feature>
<evidence type="ECO:0000313" key="2">
    <source>
        <dbReference type="EMBL" id="KIL59689.1"/>
    </source>
</evidence>
<dbReference type="AlphaFoldDB" id="A0A0C2SZV1"/>
<sequence length="64" mass="7363">YERYLTHTARAIPVISGPSMSARNVSYLSMYAKHRLRLYLLGTRSRSSGREHRHNTVTASLEEN</sequence>
<evidence type="ECO:0000313" key="3">
    <source>
        <dbReference type="Proteomes" id="UP000054549"/>
    </source>
</evidence>
<feature type="non-terminal residue" evidence="2">
    <location>
        <position position="1"/>
    </location>
</feature>
<accession>A0A0C2SZV1</accession>
<proteinExistence type="predicted"/>
<organism evidence="2 3">
    <name type="scientific">Amanita muscaria (strain Koide BX008)</name>
    <dbReference type="NCBI Taxonomy" id="946122"/>
    <lineage>
        <taxon>Eukaryota</taxon>
        <taxon>Fungi</taxon>
        <taxon>Dikarya</taxon>
        <taxon>Basidiomycota</taxon>
        <taxon>Agaricomycotina</taxon>
        <taxon>Agaricomycetes</taxon>
        <taxon>Agaricomycetidae</taxon>
        <taxon>Agaricales</taxon>
        <taxon>Pluteineae</taxon>
        <taxon>Amanitaceae</taxon>
        <taxon>Amanita</taxon>
    </lineage>
</organism>
<evidence type="ECO:0000256" key="1">
    <source>
        <dbReference type="SAM" id="MobiDB-lite"/>
    </source>
</evidence>
<protein>
    <submittedName>
        <fullName evidence="2">Uncharacterized protein</fullName>
    </submittedName>
</protein>
<name>A0A0C2SZV1_AMAMK</name>